<dbReference type="AlphaFoldDB" id="A0A1G2SFI4"/>
<dbReference type="EMBL" id="MHUW01000017">
    <property type="protein sequence ID" value="OHA83409.1"/>
    <property type="molecule type" value="Genomic_DNA"/>
</dbReference>
<comment type="caution">
    <text evidence="1">The sequence shown here is derived from an EMBL/GenBank/DDBJ whole genome shotgun (WGS) entry which is preliminary data.</text>
</comment>
<dbReference type="Proteomes" id="UP000177987">
    <property type="component" value="Unassembled WGS sequence"/>
</dbReference>
<evidence type="ECO:0000313" key="2">
    <source>
        <dbReference type="Proteomes" id="UP000177987"/>
    </source>
</evidence>
<protein>
    <submittedName>
        <fullName evidence="1">Uncharacterized protein</fullName>
    </submittedName>
</protein>
<name>A0A1G2SFI4_9BACT</name>
<reference evidence="1 2" key="1">
    <citation type="journal article" date="2016" name="Nat. Commun.">
        <title>Thousands of microbial genomes shed light on interconnected biogeochemical processes in an aquifer system.</title>
        <authorList>
            <person name="Anantharaman K."/>
            <person name="Brown C.T."/>
            <person name="Hug L.A."/>
            <person name="Sharon I."/>
            <person name="Castelle C.J."/>
            <person name="Probst A.J."/>
            <person name="Thomas B.C."/>
            <person name="Singh A."/>
            <person name="Wilkins M.J."/>
            <person name="Karaoz U."/>
            <person name="Brodie E.L."/>
            <person name="Williams K.H."/>
            <person name="Hubbard S.S."/>
            <person name="Banfield J.F."/>
        </authorList>
    </citation>
    <scope>NUCLEOTIDE SEQUENCE [LARGE SCALE GENOMIC DNA]</scope>
</reference>
<accession>A0A1G2SFI4</accession>
<dbReference type="STRING" id="1802727.A2937_03765"/>
<gene>
    <name evidence="1" type="ORF">A2937_03765</name>
</gene>
<sequence length="105" mass="12262">MDARYDRATRSLFLAFTPLEADEAAVLMQLVWEDEWQKGTTVPDYSDDFFKQIAVSREKIPVELEFEFQEFAIVFLEEACARLLINDATIAELKKFLVELRQTVH</sequence>
<proteinExistence type="predicted"/>
<evidence type="ECO:0000313" key="1">
    <source>
        <dbReference type="EMBL" id="OHA83409.1"/>
    </source>
</evidence>
<organism evidence="1 2">
    <name type="scientific">Candidatus Yonathbacteria bacterium RIFCSPLOWO2_01_FULL_47_33b</name>
    <dbReference type="NCBI Taxonomy" id="1802727"/>
    <lineage>
        <taxon>Bacteria</taxon>
        <taxon>Candidatus Yonathiibacteriota</taxon>
    </lineage>
</organism>